<sequence>MFPCKCLNFFLTYSIFSVMVMQILDQDIIIKFFHASPVLMTKLSTVSILSELPSIFYFQVKHVIQSTKLTLVQVNTLTSIVTISSSPLKEWWITPISQFVSQFTMLCTWLASWLFKELYKLSEGSFSNENG</sequence>
<keyword evidence="3" id="KW-1185">Reference proteome</keyword>
<evidence type="ECO:0000256" key="1">
    <source>
        <dbReference type="SAM" id="Phobius"/>
    </source>
</evidence>
<gene>
    <name evidence="2" type="ORF">KFK09_013364</name>
</gene>
<name>A0A8T3B9E4_DENNO</name>
<comment type="caution">
    <text evidence="2">The sequence shown here is derived from an EMBL/GenBank/DDBJ whole genome shotgun (WGS) entry which is preliminary data.</text>
</comment>
<protein>
    <submittedName>
        <fullName evidence="2">Uncharacterized protein</fullName>
    </submittedName>
</protein>
<reference evidence="2" key="1">
    <citation type="journal article" date="2022" name="Front. Genet.">
        <title>Chromosome-Scale Assembly of the Dendrobium nobile Genome Provides Insights Into the Molecular Mechanism of the Biosynthesis of the Medicinal Active Ingredient of Dendrobium.</title>
        <authorList>
            <person name="Xu Q."/>
            <person name="Niu S.-C."/>
            <person name="Li K.-L."/>
            <person name="Zheng P.-J."/>
            <person name="Zhang X.-J."/>
            <person name="Jia Y."/>
            <person name="Liu Y."/>
            <person name="Niu Y.-X."/>
            <person name="Yu L.-H."/>
            <person name="Chen D.-F."/>
            <person name="Zhang G.-Q."/>
        </authorList>
    </citation>
    <scope>NUCLEOTIDE SEQUENCE</scope>
    <source>
        <tissue evidence="2">Leaf</tissue>
    </source>
</reference>
<organism evidence="2 3">
    <name type="scientific">Dendrobium nobile</name>
    <name type="common">Orchid</name>
    <dbReference type="NCBI Taxonomy" id="94219"/>
    <lineage>
        <taxon>Eukaryota</taxon>
        <taxon>Viridiplantae</taxon>
        <taxon>Streptophyta</taxon>
        <taxon>Embryophyta</taxon>
        <taxon>Tracheophyta</taxon>
        <taxon>Spermatophyta</taxon>
        <taxon>Magnoliopsida</taxon>
        <taxon>Liliopsida</taxon>
        <taxon>Asparagales</taxon>
        <taxon>Orchidaceae</taxon>
        <taxon>Epidendroideae</taxon>
        <taxon>Malaxideae</taxon>
        <taxon>Dendrobiinae</taxon>
        <taxon>Dendrobium</taxon>
    </lineage>
</organism>
<evidence type="ECO:0000313" key="2">
    <source>
        <dbReference type="EMBL" id="KAI0507242.1"/>
    </source>
</evidence>
<dbReference type="AlphaFoldDB" id="A0A8T3B9E4"/>
<dbReference type="EMBL" id="JAGYWB010000010">
    <property type="protein sequence ID" value="KAI0507242.1"/>
    <property type="molecule type" value="Genomic_DNA"/>
</dbReference>
<keyword evidence="1" id="KW-1133">Transmembrane helix</keyword>
<evidence type="ECO:0000313" key="3">
    <source>
        <dbReference type="Proteomes" id="UP000829196"/>
    </source>
</evidence>
<feature type="transmembrane region" description="Helical" evidence="1">
    <location>
        <begin position="7"/>
        <end position="24"/>
    </location>
</feature>
<accession>A0A8T3B9E4</accession>
<proteinExistence type="predicted"/>
<dbReference type="Proteomes" id="UP000829196">
    <property type="component" value="Unassembled WGS sequence"/>
</dbReference>
<keyword evidence="1" id="KW-0472">Membrane</keyword>
<keyword evidence="1" id="KW-0812">Transmembrane</keyword>